<comment type="caution">
    <text evidence="1">The sequence shown here is derived from an EMBL/GenBank/DDBJ whole genome shotgun (WGS) entry which is preliminary data.</text>
</comment>
<protein>
    <submittedName>
        <fullName evidence="1">4379_t:CDS:1</fullName>
    </submittedName>
</protein>
<evidence type="ECO:0000313" key="1">
    <source>
        <dbReference type="EMBL" id="CAG8708722.1"/>
    </source>
</evidence>
<reference evidence="1" key="1">
    <citation type="submission" date="2021-06" db="EMBL/GenBank/DDBJ databases">
        <authorList>
            <person name="Kallberg Y."/>
            <person name="Tangrot J."/>
            <person name="Rosling A."/>
        </authorList>
    </citation>
    <scope>NUCLEOTIDE SEQUENCE</scope>
    <source>
        <strain evidence="1">AU212A</strain>
    </source>
</reference>
<keyword evidence="2" id="KW-1185">Reference proteome</keyword>
<proteinExistence type="predicted"/>
<sequence length="93" mass="10239">QSTGHYVSLVPMASDGCICSFRSDSKGGLILFVINDSGRNSHARFVVGRGNDPYVTIKACMDFINEINGNNGIEENSSSIETKERFDYDHIGY</sequence>
<gene>
    <name evidence="1" type="ORF">SCALOS_LOCUS10786</name>
</gene>
<organism evidence="1 2">
    <name type="scientific">Scutellospora calospora</name>
    <dbReference type="NCBI Taxonomy" id="85575"/>
    <lineage>
        <taxon>Eukaryota</taxon>
        <taxon>Fungi</taxon>
        <taxon>Fungi incertae sedis</taxon>
        <taxon>Mucoromycota</taxon>
        <taxon>Glomeromycotina</taxon>
        <taxon>Glomeromycetes</taxon>
        <taxon>Diversisporales</taxon>
        <taxon>Gigasporaceae</taxon>
        <taxon>Scutellospora</taxon>
    </lineage>
</organism>
<dbReference type="EMBL" id="CAJVPM010042296">
    <property type="protein sequence ID" value="CAG8708722.1"/>
    <property type="molecule type" value="Genomic_DNA"/>
</dbReference>
<feature type="non-terminal residue" evidence="1">
    <location>
        <position position="1"/>
    </location>
</feature>
<dbReference type="Proteomes" id="UP000789860">
    <property type="component" value="Unassembled WGS sequence"/>
</dbReference>
<feature type="non-terminal residue" evidence="1">
    <location>
        <position position="93"/>
    </location>
</feature>
<name>A0ACA9PKH7_9GLOM</name>
<evidence type="ECO:0000313" key="2">
    <source>
        <dbReference type="Proteomes" id="UP000789860"/>
    </source>
</evidence>
<accession>A0ACA9PKH7</accession>